<evidence type="ECO:0000313" key="7">
    <source>
        <dbReference type="Proteomes" id="UP001500274"/>
    </source>
</evidence>
<reference evidence="7" key="1">
    <citation type="journal article" date="2019" name="Int. J. Syst. Evol. Microbiol.">
        <title>The Global Catalogue of Microorganisms (GCM) 10K type strain sequencing project: providing services to taxonomists for standard genome sequencing and annotation.</title>
        <authorList>
            <consortium name="The Broad Institute Genomics Platform"/>
            <consortium name="The Broad Institute Genome Sequencing Center for Infectious Disease"/>
            <person name="Wu L."/>
            <person name="Ma J."/>
        </authorList>
    </citation>
    <scope>NUCLEOTIDE SEQUENCE [LARGE SCALE GENOMIC DNA]</scope>
    <source>
        <strain evidence="7">JCM 16365</strain>
    </source>
</reference>
<keyword evidence="2" id="KW-0238">DNA-binding</keyword>
<feature type="domain" description="HTH araC/xylS-type" evidence="5">
    <location>
        <begin position="238"/>
        <end position="335"/>
    </location>
</feature>
<dbReference type="PANTHER" id="PTHR47894">
    <property type="entry name" value="HTH-TYPE TRANSCRIPTIONAL REGULATOR GADX"/>
    <property type="match status" value="1"/>
</dbReference>
<evidence type="ECO:0000256" key="2">
    <source>
        <dbReference type="ARBA" id="ARBA00023125"/>
    </source>
</evidence>
<dbReference type="InterPro" id="IPR009057">
    <property type="entry name" value="Homeodomain-like_sf"/>
</dbReference>
<keyword evidence="3" id="KW-0804">Transcription</keyword>
<sequence>MSLPRRATVGPHLLRHLVRLVDERGASVDDALRRVEVDRRSLDVDSTRVSLSQMRLVVAAAGAALGDPALGIELGRRQPVTVLGMLGLAMLSAARIRDAIEVAVRFQLLAGSPVRWRLEQHERSLAVVAETYTGDAAVDRVLIDAAFAHFTRMIHDVSAGAARPERVDLARARPTDAAVYERGLGAPVRFAASHDAWWIGLRAAELANPYADPWTFAATCAALEAEAASAVDRRELVARISARIAAELPEVPPLTAHARAAAMSERTLRRRLAEAGTSYNALLDEQRRRVTERLLDASAPSLNEVAAAAGFADARSLRRATRRWVGLSPTEWRRVSAGRAAQHRDRLSSGQASDGSELLEPEPPVEAPIVGGR</sequence>
<dbReference type="InterPro" id="IPR032687">
    <property type="entry name" value="AraC-type_N"/>
</dbReference>
<feature type="region of interest" description="Disordered" evidence="4">
    <location>
        <begin position="335"/>
        <end position="373"/>
    </location>
</feature>
<dbReference type="Gene3D" id="1.10.10.60">
    <property type="entry name" value="Homeodomain-like"/>
    <property type="match status" value="1"/>
</dbReference>
<name>A0ABP6BP71_9MICO</name>
<keyword evidence="7" id="KW-1185">Reference proteome</keyword>
<evidence type="ECO:0000256" key="3">
    <source>
        <dbReference type="ARBA" id="ARBA00023163"/>
    </source>
</evidence>
<dbReference type="Pfam" id="PF12833">
    <property type="entry name" value="HTH_18"/>
    <property type="match status" value="1"/>
</dbReference>
<comment type="caution">
    <text evidence="6">The sequence shown here is derived from an EMBL/GenBank/DDBJ whole genome shotgun (WGS) entry which is preliminary data.</text>
</comment>
<protein>
    <submittedName>
        <fullName evidence="6">AraC family transcriptional regulator</fullName>
    </submittedName>
</protein>
<evidence type="ECO:0000313" key="6">
    <source>
        <dbReference type="EMBL" id="GAA2580458.1"/>
    </source>
</evidence>
<organism evidence="6 7">
    <name type="scientific">Microbacterium binotii</name>
    <dbReference type="NCBI Taxonomy" id="462710"/>
    <lineage>
        <taxon>Bacteria</taxon>
        <taxon>Bacillati</taxon>
        <taxon>Actinomycetota</taxon>
        <taxon>Actinomycetes</taxon>
        <taxon>Micrococcales</taxon>
        <taxon>Microbacteriaceae</taxon>
        <taxon>Microbacterium</taxon>
    </lineage>
</organism>
<dbReference type="PANTHER" id="PTHR47894:SF1">
    <property type="entry name" value="HTH-TYPE TRANSCRIPTIONAL REGULATOR VQSM"/>
    <property type="match status" value="1"/>
</dbReference>
<dbReference type="EMBL" id="BAAARI010000012">
    <property type="protein sequence ID" value="GAA2580458.1"/>
    <property type="molecule type" value="Genomic_DNA"/>
</dbReference>
<gene>
    <name evidence="6" type="ORF">GCM10009862_19570</name>
</gene>
<evidence type="ECO:0000256" key="4">
    <source>
        <dbReference type="SAM" id="MobiDB-lite"/>
    </source>
</evidence>
<dbReference type="Pfam" id="PF12625">
    <property type="entry name" value="Arabinose_bd"/>
    <property type="match status" value="1"/>
</dbReference>
<proteinExistence type="predicted"/>
<evidence type="ECO:0000259" key="5">
    <source>
        <dbReference type="PROSITE" id="PS01124"/>
    </source>
</evidence>
<dbReference type="SUPFAM" id="SSF46689">
    <property type="entry name" value="Homeodomain-like"/>
    <property type="match status" value="1"/>
</dbReference>
<accession>A0ABP6BP71</accession>
<dbReference type="PROSITE" id="PS01124">
    <property type="entry name" value="HTH_ARAC_FAMILY_2"/>
    <property type="match status" value="1"/>
</dbReference>
<dbReference type="InterPro" id="IPR018060">
    <property type="entry name" value="HTH_AraC"/>
</dbReference>
<evidence type="ECO:0000256" key="1">
    <source>
        <dbReference type="ARBA" id="ARBA00023015"/>
    </source>
</evidence>
<dbReference type="SMART" id="SM00342">
    <property type="entry name" value="HTH_ARAC"/>
    <property type="match status" value="1"/>
</dbReference>
<dbReference type="RefSeq" id="WP_344229028.1">
    <property type="nucleotide sequence ID" value="NZ_BAAARI010000012.1"/>
</dbReference>
<keyword evidence="1" id="KW-0805">Transcription regulation</keyword>
<dbReference type="Proteomes" id="UP001500274">
    <property type="component" value="Unassembled WGS sequence"/>
</dbReference>